<dbReference type="InterPro" id="IPR007046">
    <property type="entry name" value="RNA_pol_sigma_54_core-bd"/>
</dbReference>
<evidence type="ECO:0000256" key="4">
    <source>
        <dbReference type="ARBA" id="ARBA00022695"/>
    </source>
</evidence>
<dbReference type="NCBIfam" id="NF009118">
    <property type="entry name" value="PRK12469.1"/>
    <property type="match status" value="1"/>
</dbReference>
<dbReference type="GO" id="GO:0003677">
    <property type="term" value="F:DNA binding"/>
    <property type="evidence" value="ECO:0007669"/>
    <property type="project" value="UniProtKB-KW"/>
</dbReference>
<dbReference type="PANTHER" id="PTHR32248">
    <property type="entry name" value="RNA POLYMERASE SIGMA-54 FACTOR"/>
    <property type="match status" value="1"/>
</dbReference>
<dbReference type="Gene3D" id="1.10.10.1330">
    <property type="entry name" value="RNA polymerase sigma-54 factor, core-binding domain"/>
    <property type="match status" value="1"/>
</dbReference>
<dbReference type="PIRSF" id="PIRSF000774">
    <property type="entry name" value="RpoN"/>
    <property type="match status" value="1"/>
</dbReference>
<dbReference type="PRINTS" id="PR00045">
    <property type="entry name" value="SIGMA54FCT"/>
</dbReference>
<keyword evidence="7" id="KW-0238">DNA-binding</keyword>
<evidence type="ECO:0000256" key="5">
    <source>
        <dbReference type="ARBA" id="ARBA00023015"/>
    </source>
</evidence>
<reference evidence="12" key="2">
    <citation type="journal article" date="2014" name="ISME J.">
        <title>Microbial stratification in low pH oxic and suboxic macroscopic growths along an acid mine drainage.</title>
        <authorList>
            <person name="Mendez-Garcia C."/>
            <person name="Mesa V."/>
            <person name="Sprenger R.R."/>
            <person name="Richter M."/>
            <person name="Diez M.S."/>
            <person name="Solano J."/>
            <person name="Bargiela R."/>
            <person name="Golyshina O.V."/>
            <person name="Manteca A."/>
            <person name="Ramos J.L."/>
            <person name="Gallego J.R."/>
            <person name="Llorente I."/>
            <person name="Martins Dos Santos V.A."/>
            <person name="Jensen O.N."/>
            <person name="Pelaez A.I."/>
            <person name="Sanchez J."/>
            <person name="Ferrer M."/>
        </authorList>
    </citation>
    <scope>NUCLEOTIDE SEQUENCE</scope>
</reference>
<feature type="region of interest" description="Disordered" evidence="9">
    <location>
        <begin position="13"/>
        <end position="82"/>
    </location>
</feature>
<gene>
    <name evidence="12" type="ORF">B2A_08328</name>
</gene>
<evidence type="ECO:0000256" key="1">
    <source>
        <dbReference type="ARBA" id="ARBA00008798"/>
    </source>
</evidence>
<keyword evidence="5" id="KW-0805">Transcription regulation</keyword>
<dbReference type="GO" id="GO:0016779">
    <property type="term" value="F:nucleotidyltransferase activity"/>
    <property type="evidence" value="ECO:0007669"/>
    <property type="project" value="UniProtKB-KW"/>
</dbReference>
<dbReference type="Pfam" id="PF04552">
    <property type="entry name" value="Sigma54_DBD"/>
    <property type="match status" value="1"/>
</dbReference>
<accession>T1B4I9</accession>
<feature type="domain" description="RNA polymerase sigma factor 54 core-binding" evidence="11">
    <location>
        <begin position="93"/>
        <end position="282"/>
    </location>
</feature>
<proteinExistence type="inferred from homology"/>
<dbReference type="PANTHER" id="PTHR32248:SF4">
    <property type="entry name" value="RNA POLYMERASE SIGMA-54 FACTOR"/>
    <property type="match status" value="1"/>
</dbReference>
<feature type="compositionally biased region" description="Acidic residues" evidence="9">
    <location>
        <begin position="18"/>
        <end position="28"/>
    </location>
</feature>
<organism evidence="12">
    <name type="scientific">mine drainage metagenome</name>
    <dbReference type="NCBI Taxonomy" id="410659"/>
    <lineage>
        <taxon>unclassified sequences</taxon>
        <taxon>metagenomes</taxon>
        <taxon>ecological metagenomes</taxon>
    </lineage>
</organism>
<sequence>ELQAHIRELLETNVMLEPLEDGESDSGEALEAGESSAPAEESAEESAEERTEAAESRESVEVLEDDWGGQSAGPAESSWNGDDLDRVQEVADASGQSLQDYLLWQLELARLEPRELAIARAIVDAINDDGYVTESMEEIAETLKPEVHCTASEVASVLGGVQALDPPGIGARGIGECIELQLRQLDPDTPGLATALEIARRHLERLACRELSTLKRELRASDEELTEALALVRSCHPRPGSTVSTGAPEYVVPDVFVRRTEHGWSVEINSATLPRIRLNHSYASLLGRSATHATLRAQLQEARWLLKSLEIRHETLIKVARSIVERQVAFLEHGEEHMRPMILKDIAEAIGMHESTISRVTSGKYMHTPRGVFELRYFFSSQIEGADGSGTSSTAIRAKIRKLVKDEDPLAPLSDGRIAALLSAEGIPVARRTVAKYREAMGIPASSERKRSGSAQI</sequence>
<evidence type="ECO:0000256" key="3">
    <source>
        <dbReference type="ARBA" id="ARBA00022679"/>
    </source>
</evidence>
<feature type="compositionally biased region" description="Low complexity" evidence="9">
    <location>
        <begin position="29"/>
        <end position="40"/>
    </location>
</feature>
<dbReference type="InterPro" id="IPR038709">
    <property type="entry name" value="RpoN_core-bd_sf"/>
</dbReference>
<feature type="domain" description="RNA polymerase sigma factor 54 DNA-binding" evidence="10">
    <location>
        <begin position="294"/>
        <end position="451"/>
    </location>
</feature>
<comment type="similarity">
    <text evidence="1">Belongs to the sigma-54 factor family.</text>
</comment>
<keyword evidence="6" id="KW-0731">Sigma factor</keyword>
<feature type="non-terminal residue" evidence="12">
    <location>
        <position position="1"/>
    </location>
</feature>
<dbReference type="EMBL" id="AUZZ01005993">
    <property type="protein sequence ID" value="EQD47724.1"/>
    <property type="molecule type" value="Genomic_DNA"/>
</dbReference>
<keyword evidence="3" id="KW-0808">Transferase</keyword>
<dbReference type="GO" id="GO:0000428">
    <property type="term" value="C:DNA-directed RNA polymerase complex"/>
    <property type="evidence" value="ECO:0007669"/>
    <property type="project" value="UniProtKB-KW"/>
</dbReference>
<keyword evidence="4" id="KW-0548">Nucleotidyltransferase</keyword>
<dbReference type="PROSITE" id="PS00718">
    <property type="entry name" value="SIGMA54_2"/>
    <property type="match status" value="1"/>
</dbReference>
<dbReference type="NCBIfam" id="NF004595">
    <property type="entry name" value="PRK05932.1-2"/>
    <property type="match status" value="1"/>
</dbReference>
<reference evidence="12" key="1">
    <citation type="submission" date="2013-08" db="EMBL/GenBank/DDBJ databases">
        <authorList>
            <person name="Mendez C."/>
            <person name="Richter M."/>
            <person name="Ferrer M."/>
            <person name="Sanchez J."/>
        </authorList>
    </citation>
    <scope>NUCLEOTIDE SEQUENCE</scope>
</reference>
<dbReference type="Pfam" id="PF04963">
    <property type="entry name" value="Sigma54_CBD"/>
    <property type="match status" value="1"/>
</dbReference>
<evidence type="ECO:0000256" key="6">
    <source>
        <dbReference type="ARBA" id="ARBA00023082"/>
    </source>
</evidence>
<evidence type="ECO:0000259" key="10">
    <source>
        <dbReference type="Pfam" id="PF04552"/>
    </source>
</evidence>
<protein>
    <submittedName>
        <fullName evidence="12">RNA polymerase factor sigma-54</fullName>
    </submittedName>
</protein>
<name>T1B4I9_9ZZZZ</name>
<dbReference type="GO" id="GO:0006352">
    <property type="term" value="P:DNA-templated transcription initiation"/>
    <property type="evidence" value="ECO:0007669"/>
    <property type="project" value="InterPro"/>
</dbReference>
<dbReference type="GO" id="GO:0016987">
    <property type="term" value="F:sigma factor activity"/>
    <property type="evidence" value="ECO:0007669"/>
    <property type="project" value="UniProtKB-KW"/>
</dbReference>
<evidence type="ECO:0000256" key="9">
    <source>
        <dbReference type="SAM" id="MobiDB-lite"/>
    </source>
</evidence>
<evidence type="ECO:0000256" key="8">
    <source>
        <dbReference type="ARBA" id="ARBA00023163"/>
    </source>
</evidence>
<evidence type="ECO:0000256" key="7">
    <source>
        <dbReference type="ARBA" id="ARBA00023125"/>
    </source>
</evidence>
<evidence type="ECO:0000256" key="2">
    <source>
        <dbReference type="ARBA" id="ARBA00022478"/>
    </source>
</evidence>
<evidence type="ECO:0000313" key="12">
    <source>
        <dbReference type="EMBL" id="EQD47724.1"/>
    </source>
</evidence>
<dbReference type="AlphaFoldDB" id="T1B4I9"/>
<evidence type="ECO:0000259" key="11">
    <source>
        <dbReference type="Pfam" id="PF04963"/>
    </source>
</evidence>
<feature type="compositionally biased region" description="Basic and acidic residues" evidence="9">
    <location>
        <begin position="48"/>
        <end position="60"/>
    </location>
</feature>
<keyword evidence="8" id="KW-0804">Transcription</keyword>
<dbReference type="Gene3D" id="1.10.10.60">
    <property type="entry name" value="Homeodomain-like"/>
    <property type="match status" value="1"/>
</dbReference>
<dbReference type="PROSITE" id="PS00717">
    <property type="entry name" value="SIGMA54_1"/>
    <property type="match status" value="1"/>
</dbReference>
<comment type="caution">
    <text evidence="12">The sequence shown here is derived from an EMBL/GenBank/DDBJ whole genome shotgun (WGS) entry which is preliminary data.</text>
</comment>
<keyword evidence="2" id="KW-0240">DNA-directed RNA polymerase</keyword>
<dbReference type="GO" id="GO:0001216">
    <property type="term" value="F:DNA-binding transcription activator activity"/>
    <property type="evidence" value="ECO:0007669"/>
    <property type="project" value="InterPro"/>
</dbReference>
<dbReference type="NCBIfam" id="TIGR02395">
    <property type="entry name" value="rpoN_sigma"/>
    <property type="match status" value="1"/>
</dbReference>
<dbReference type="InterPro" id="IPR000394">
    <property type="entry name" value="RNA_pol_sigma_54"/>
</dbReference>
<dbReference type="PROSITE" id="PS50044">
    <property type="entry name" value="SIGMA54_3"/>
    <property type="match status" value="1"/>
</dbReference>
<dbReference type="InterPro" id="IPR007634">
    <property type="entry name" value="RNA_pol_sigma_54_DNA-bd"/>
</dbReference>